<reference evidence="1" key="1">
    <citation type="submission" date="2014-09" db="EMBL/GenBank/DDBJ databases">
        <authorList>
            <person name="Magalhaes I.L.F."/>
            <person name="Oliveira U."/>
            <person name="Santos F.R."/>
            <person name="Vidigal T.H.D.A."/>
            <person name="Brescovit A.D."/>
            <person name="Santos A.J."/>
        </authorList>
    </citation>
    <scope>NUCLEOTIDE SEQUENCE</scope>
    <source>
        <tissue evidence="1">Shoot tissue taken approximately 20 cm above the soil surface</tissue>
    </source>
</reference>
<evidence type="ECO:0000313" key="1">
    <source>
        <dbReference type="EMBL" id="JAE00839.1"/>
    </source>
</evidence>
<sequence>MNPISLLGNKAKICSKTSMIKPITDQDSKINKQDKQSDKKLWMAEENKVEQGDGVVKSTNQWISTCDIALKCKQCSRQVFCSSLIVQY</sequence>
<accession>A0A0A9EPA6</accession>
<dbReference type="AlphaFoldDB" id="A0A0A9EPA6"/>
<dbReference type="EMBL" id="GBRH01197057">
    <property type="protein sequence ID" value="JAE00839.1"/>
    <property type="molecule type" value="Transcribed_RNA"/>
</dbReference>
<organism evidence="1">
    <name type="scientific">Arundo donax</name>
    <name type="common">Giant reed</name>
    <name type="synonym">Donax arundinaceus</name>
    <dbReference type="NCBI Taxonomy" id="35708"/>
    <lineage>
        <taxon>Eukaryota</taxon>
        <taxon>Viridiplantae</taxon>
        <taxon>Streptophyta</taxon>
        <taxon>Embryophyta</taxon>
        <taxon>Tracheophyta</taxon>
        <taxon>Spermatophyta</taxon>
        <taxon>Magnoliopsida</taxon>
        <taxon>Liliopsida</taxon>
        <taxon>Poales</taxon>
        <taxon>Poaceae</taxon>
        <taxon>PACMAD clade</taxon>
        <taxon>Arundinoideae</taxon>
        <taxon>Arundineae</taxon>
        <taxon>Arundo</taxon>
    </lineage>
</organism>
<reference evidence="1" key="2">
    <citation type="journal article" date="2015" name="Data Brief">
        <title>Shoot transcriptome of the giant reed, Arundo donax.</title>
        <authorList>
            <person name="Barrero R.A."/>
            <person name="Guerrero F.D."/>
            <person name="Moolhuijzen P."/>
            <person name="Goolsby J.A."/>
            <person name="Tidwell J."/>
            <person name="Bellgard S.E."/>
            <person name="Bellgard M.I."/>
        </authorList>
    </citation>
    <scope>NUCLEOTIDE SEQUENCE</scope>
    <source>
        <tissue evidence="1">Shoot tissue taken approximately 20 cm above the soil surface</tissue>
    </source>
</reference>
<name>A0A0A9EPA6_ARUDO</name>
<proteinExistence type="predicted"/>
<protein>
    <submittedName>
        <fullName evidence="1">Uncharacterized protein</fullName>
    </submittedName>
</protein>